<evidence type="ECO:0000313" key="3">
    <source>
        <dbReference type="EMBL" id="KAK8499135.1"/>
    </source>
</evidence>
<organism evidence="2 4">
    <name type="scientific">Hibiscus sabdariffa</name>
    <name type="common">roselle</name>
    <dbReference type="NCBI Taxonomy" id="183260"/>
    <lineage>
        <taxon>Eukaryota</taxon>
        <taxon>Viridiplantae</taxon>
        <taxon>Streptophyta</taxon>
        <taxon>Embryophyta</taxon>
        <taxon>Tracheophyta</taxon>
        <taxon>Spermatophyta</taxon>
        <taxon>Magnoliopsida</taxon>
        <taxon>eudicotyledons</taxon>
        <taxon>Gunneridae</taxon>
        <taxon>Pentapetalae</taxon>
        <taxon>rosids</taxon>
        <taxon>malvids</taxon>
        <taxon>Malvales</taxon>
        <taxon>Malvaceae</taxon>
        <taxon>Malvoideae</taxon>
        <taxon>Hibiscus</taxon>
    </lineage>
</organism>
<evidence type="ECO:0000256" key="1">
    <source>
        <dbReference type="SAM" id="MobiDB-lite"/>
    </source>
</evidence>
<evidence type="ECO:0000313" key="2">
    <source>
        <dbReference type="EMBL" id="KAK8475999.1"/>
    </source>
</evidence>
<sequence length="145" mass="16401">MRAGSHSRSAMESQPLRVHVRIRDVVRKRSSSISKQETHQQLKAKKEEEKKWIWTSRLDDEKGPLGRCPKTAFPIGNGAEREGMNASRSRKLEATSISLSMDPSSPEASNQAEMNGIRWKDRPTIQCSSQLKAQKEREKELSQAA</sequence>
<accession>A0ABR1Z7X4</accession>
<evidence type="ECO:0000313" key="4">
    <source>
        <dbReference type="Proteomes" id="UP001472677"/>
    </source>
</evidence>
<name>A0ABR1Z7X4_9ROSI</name>
<comment type="caution">
    <text evidence="2">The sequence shown here is derived from an EMBL/GenBank/DDBJ whole genome shotgun (WGS) entry which is preliminary data.</text>
</comment>
<keyword evidence="4" id="KW-1185">Reference proteome</keyword>
<feature type="compositionally biased region" description="Polar residues" evidence="1">
    <location>
        <begin position="95"/>
        <end position="113"/>
    </location>
</feature>
<proteinExistence type="predicted"/>
<feature type="compositionally biased region" description="Basic and acidic residues" evidence="1">
    <location>
        <begin position="36"/>
        <end position="64"/>
    </location>
</feature>
<feature type="region of interest" description="Disordered" evidence="1">
    <location>
        <begin position="27"/>
        <end position="145"/>
    </location>
</feature>
<dbReference type="Proteomes" id="UP001472677">
    <property type="component" value="Unassembled WGS sequence"/>
</dbReference>
<dbReference type="EMBL" id="JBBPBM010002624">
    <property type="protein sequence ID" value="KAK8475999.1"/>
    <property type="molecule type" value="Genomic_DNA"/>
</dbReference>
<feature type="compositionally biased region" description="Basic and acidic residues" evidence="1">
    <location>
        <begin position="133"/>
        <end position="145"/>
    </location>
</feature>
<reference evidence="2 4" key="1">
    <citation type="journal article" date="2024" name="G3 (Bethesda)">
        <title>Genome assembly of Hibiscus sabdariffa L. provides insights into metabolisms of medicinal natural products.</title>
        <authorList>
            <person name="Kim T."/>
        </authorList>
    </citation>
    <scope>NUCLEOTIDE SEQUENCE [LARGE SCALE GENOMIC DNA]</scope>
    <source>
        <strain evidence="2">TK-2024</strain>
        <tissue evidence="2">Old leaves</tissue>
    </source>
</reference>
<dbReference type="EMBL" id="JBBPBM010000239">
    <property type="protein sequence ID" value="KAK8499135.1"/>
    <property type="molecule type" value="Genomic_DNA"/>
</dbReference>
<protein>
    <submittedName>
        <fullName evidence="2">Uncharacterized protein</fullName>
    </submittedName>
</protein>
<gene>
    <name evidence="2" type="ORF">V6N12_013161</name>
    <name evidence="3" type="ORF">V6N12_075985</name>
</gene>